<reference evidence="1" key="1">
    <citation type="submission" date="2023-06" db="EMBL/GenBank/DDBJ databases">
        <authorList>
            <person name="Kurt Z."/>
        </authorList>
    </citation>
    <scope>NUCLEOTIDE SEQUENCE</scope>
</reference>
<proteinExistence type="predicted"/>
<keyword evidence="3" id="KW-1185">Reference proteome</keyword>
<name>A0AA86TZQ3_9EUKA</name>
<comment type="caution">
    <text evidence="1">The sequence shown here is derived from an EMBL/GenBank/DDBJ whole genome shotgun (WGS) entry which is preliminary data.</text>
</comment>
<reference evidence="2 3" key="2">
    <citation type="submission" date="2024-07" db="EMBL/GenBank/DDBJ databases">
        <authorList>
            <person name="Akdeniz Z."/>
        </authorList>
    </citation>
    <scope>NUCLEOTIDE SEQUENCE [LARGE SCALE GENOMIC DNA]</scope>
</reference>
<sequence>MIQLSESSQVNEEDKSEAYSKNQYILIILQLIYKYQQEKMIDEINCETVPENTVVLYSGPAFFKILQKFNTIRNPLKVTHCGFVIHISGKELHNLADSGKFPNVNSETLPEVKKGFFYDDEIIRPFSIEAHWPHVLITPLDVTVQNYPGSVRMRKLNNKPSQITWMDVIGVHYEVKWWKMFFAEWRLNCTEDSSSLFCSELAALLVKRAGFLTVNSSNVLPEMMATPAKKYDVLKDVYFGENVLKIIEDKKKKKEKKEKVSKK</sequence>
<dbReference type="Proteomes" id="UP001642409">
    <property type="component" value="Unassembled WGS sequence"/>
</dbReference>
<dbReference type="AlphaFoldDB" id="A0AA86TZQ3"/>
<dbReference type="SUPFAM" id="SSF54001">
    <property type="entry name" value="Cysteine proteinases"/>
    <property type="match status" value="1"/>
</dbReference>
<dbReference type="EMBL" id="CAXDID020000419">
    <property type="protein sequence ID" value="CAL6089429.1"/>
    <property type="molecule type" value="Genomic_DNA"/>
</dbReference>
<dbReference type="Gene3D" id="3.90.1720.10">
    <property type="entry name" value="endopeptidase domain like (from Nostoc punctiforme)"/>
    <property type="match status" value="1"/>
</dbReference>
<evidence type="ECO:0000313" key="3">
    <source>
        <dbReference type="Proteomes" id="UP001642409"/>
    </source>
</evidence>
<evidence type="ECO:0000313" key="1">
    <source>
        <dbReference type="EMBL" id="CAI9936160.1"/>
    </source>
</evidence>
<evidence type="ECO:0000313" key="2">
    <source>
        <dbReference type="EMBL" id="CAL6089429.1"/>
    </source>
</evidence>
<accession>A0AA86TZQ3</accession>
<organism evidence="1">
    <name type="scientific">Hexamita inflata</name>
    <dbReference type="NCBI Taxonomy" id="28002"/>
    <lineage>
        <taxon>Eukaryota</taxon>
        <taxon>Metamonada</taxon>
        <taxon>Diplomonadida</taxon>
        <taxon>Hexamitidae</taxon>
        <taxon>Hexamitinae</taxon>
        <taxon>Hexamita</taxon>
    </lineage>
</organism>
<gene>
    <name evidence="1" type="ORF">HINF_LOCUS23805</name>
    <name evidence="2" type="ORF">HINF_LOCUS64828</name>
</gene>
<dbReference type="InterPro" id="IPR038765">
    <property type="entry name" value="Papain-like_cys_pep_sf"/>
</dbReference>
<protein>
    <submittedName>
        <fullName evidence="1">Papain-like cysteine peptidase superfamily</fullName>
    </submittedName>
    <submittedName>
        <fullName evidence="2">Papain-like_cysteine peptidase superfamily</fullName>
    </submittedName>
</protein>
<dbReference type="EMBL" id="CATOUU010000632">
    <property type="protein sequence ID" value="CAI9936160.1"/>
    <property type="molecule type" value="Genomic_DNA"/>
</dbReference>